<dbReference type="AlphaFoldDB" id="A0A1Y0B1K2"/>
<organism evidence="1">
    <name type="scientific">Utricularia reniformis</name>
    <dbReference type="NCBI Taxonomy" id="192314"/>
    <lineage>
        <taxon>Eukaryota</taxon>
        <taxon>Viridiplantae</taxon>
        <taxon>Streptophyta</taxon>
        <taxon>Embryophyta</taxon>
        <taxon>Tracheophyta</taxon>
        <taxon>Spermatophyta</taxon>
        <taxon>Magnoliopsida</taxon>
        <taxon>eudicotyledons</taxon>
        <taxon>Gunneridae</taxon>
        <taxon>Pentapetalae</taxon>
        <taxon>asterids</taxon>
        <taxon>lamiids</taxon>
        <taxon>Lamiales</taxon>
        <taxon>Lentibulariaceae</taxon>
        <taxon>Utricularia</taxon>
    </lineage>
</organism>
<sequence length="42" mass="4719">MGLARLISYPYSLLVYGRGLVTTFDRSYSAILQDAIPYYSAL</sequence>
<proteinExistence type="predicted"/>
<evidence type="ECO:0000313" key="1">
    <source>
        <dbReference type="EMBL" id="ART31290.1"/>
    </source>
</evidence>
<protein>
    <submittedName>
        <fullName evidence="1">Uncharacterized protein</fullName>
    </submittedName>
</protein>
<keyword evidence="1" id="KW-0496">Mitochondrion</keyword>
<accession>A0A1Y0B1K2</accession>
<name>A0A1Y0B1K2_9LAMI</name>
<reference evidence="1" key="1">
    <citation type="submission" date="2017-03" db="EMBL/GenBank/DDBJ databases">
        <title>The mitochondrial genome of the carnivorous plant Utricularia reniformis (Lentibulariaceae): structure, comparative analysis and evolutionary landmarks.</title>
        <authorList>
            <person name="Silva S.R."/>
            <person name="Alvarenga D.O."/>
            <person name="Michael T.P."/>
            <person name="Miranda V.F.O."/>
            <person name="Varani A.M."/>
        </authorList>
    </citation>
    <scope>NUCLEOTIDE SEQUENCE</scope>
</reference>
<dbReference type="EMBL" id="KY774314">
    <property type="protein sequence ID" value="ART31290.1"/>
    <property type="molecule type" value="Genomic_DNA"/>
</dbReference>
<geneLocation type="mitochondrion" evidence="1"/>
<gene>
    <name evidence="1" type="ORF">AEK19_MT1068</name>
</gene>